<keyword evidence="2" id="KW-1185">Reference proteome</keyword>
<sequence length="168" mass="17587">MSYVPARAVPADEDPAHINMGREPWIGSFMGLGDGPVKHGPRVVVRRREGVFRGPPVIDGHDEDFGVGGELVEVVVVDGAGGGADAEAAAVEVDEEGELARRAVRVGEVKPSGDAGVLGDEGVSRGDSGGLIERRGDEVCAGEPFDGAVVVDEEEWGEVLYDELVRTN</sequence>
<dbReference type="AlphaFoldDB" id="A0AAV9FHI2"/>
<accession>A0AAV9FHI2</accession>
<proteinExistence type="predicted"/>
<gene>
    <name evidence="1" type="ORF">QJS10_CPA01g00211</name>
</gene>
<evidence type="ECO:0000313" key="2">
    <source>
        <dbReference type="Proteomes" id="UP001180020"/>
    </source>
</evidence>
<organism evidence="1 2">
    <name type="scientific">Acorus calamus</name>
    <name type="common">Sweet flag</name>
    <dbReference type="NCBI Taxonomy" id="4465"/>
    <lineage>
        <taxon>Eukaryota</taxon>
        <taxon>Viridiplantae</taxon>
        <taxon>Streptophyta</taxon>
        <taxon>Embryophyta</taxon>
        <taxon>Tracheophyta</taxon>
        <taxon>Spermatophyta</taxon>
        <taxon>Magnoliopsida</taxon>
        <taxon>Liliopsida</taxon>
        <taxon>Acoraceae</taxon>
        <taxon>Acorus</taxon>
    </lineage>
</organism>
<evidence type="ECO:0000313" key="1">
    <source>
        <dbReference type="EMBL" id="KAK1325227.1"/>
    </source>
</evidence>
<dbReference type="Proteomes" id="UP001180020">
    <property type="component" value="Unassembled WGS sequence"/>
</dbReference>
<protein>
    <submittedName>
        <fullName evidence="1">Uncharacterized protein</fullName>
    </submittedName>
</protein>
<dbReference type="EMBL" id="JAUJYO010000001">
    <property type="protein sequence ID" value="KAK1325227.1"/>
    <property type="molecule type" value="Genomic_DNA"/>
</dbReference>
<reference evidence="1" key="2">
    <citation type="submission" date="2023-06" db="EMBL/GenBank/DDBJ databases">
        <authorList>
            <person name="Ma L."/>
            <person name="Liu K.-W."/>
            <person name="Li Z."/>
            <person name="Hsiao Y.-Y."/>
            <person name="Qi Y."/>
            <person name="Fu T."/>
            <person name="Tang G."/>
            <person name="Zhang D."/>
            <person name="Sun W.-H."/>
            <person name="Liu D.-K."/>
            <person name="Li Y."/>
            <person name="Chen G.-Z."/>
            <person name="Liu X.-D."/>
            <person name="Liao X.-Y."/>
            <person name="Jiang Y.-T."/>
            <person name="Yu X."/>
            <person name="Hao Y."/>
            <person name="Huang J."/>
            <person name="Zhao X.-W."/>
            <person name="Ke S."/>
            <person name="Chen Y.-Y."/>
            <person name="Wu W.-L."/>
            <person name="Hsu J.-L."/>
            <person name="Lin Y.-F."/>
            <person name="Huang M.-D."/>
            <person name="Li C.-Y."/>
            <person name="Huang L."/>
            <person name="Wang Z.-W."/>
            <person name="Zhao X."/>
            <person name="Zhong W.-Y."/>
            <person name="Peng D.-H."/>
            <person name="Ahmad S."/>
            <person name="Lan S."/>
            <person name="Zhang J.-S."/>
            <person name="Tsai W.-C."/>
            <person name="Van De Peer Y."/>
            <person name="Liu Z.-J."/>
        </authorList>
    </citation>
    <scope>NUCLEOTIDE SEQUENCE</scope>
    <source>
        <strain evidence="1">CP</strain>
        <tissue evidence="1">Leaves</tissue>
    </source>
</reference>
<comment type="caution">
    <text evidence="1">The sequence shown here is derived from an EMBL/GenBank/DDBJ whole genome shotgun (WGS) entry which is preliminary data.</text>
</comment>
<reference evidence="1" key="1">
    <citation type="journal article" date="2023" name="Nat. Commun.">
        <title>Diploid and tetraploid genomes of Acorus and the evolution of monocots.</title>
        <authorList>
            <person name="Ma L."/>
            <person name="Liu K.W."/>
            <person name="Li Z."/>
            <person name="Hsiao Y.Y."/>
            <person name="Qi Y."/>
            <person name="Fu T."/>
            <person name="Tang G.D."/>
            <person name="Zhang D."/>
            <person name="Sun W.H."/>
            <person name="Liu D.K."/>
            <person name="Li Y."/>
            <person name="Chen G.Z."/>
            <person name="Liu X.D."/>
            <person name="Liao X.Y."/>
            <person name="Jiang Y.T."/>
            <person name="Yu X."/>
            <person name="Hao Y."/>
            <person name="Huang J."/>
            <person name="Zhao X.W."/>
            <person name="Ke S."/>
            <person name="Chen Y.Y."/>
            <person name="Wu W.L."/>
            <person name="Hsu J.L."/>
            <person name="Lin Y.F."/>
            <person name="Huang M.D."/>
            <person name="Li C.Y."/>
            <person name="Huang L."/>
            <person name="Wang Z.W."/>
            <person name="Zhao X."/>
            <person name="Zhong W.Y."/>
            <person name="Peng D.H."/>
            <person name="Ahmad S."/>
            <person name="Lan S."/>
            <person name="Zhang J.S."/>
            <person name="Tsai W.C."/>
            <person name="Van de Peer Y."/>
            <person name="Liu Z.J."/>
        </authorList>
    </citation>
    <scope>NUCLEOTIDE SEQUENCE</scope>
    <source>
        <strain evidence="1">CP</strain>
    </source>
</reference>
<name>A0AAV9FHI2_ACOCL</name>